<keyword evidence="1" id="KW-1133">Transmembrane helix</keyword>
<dbReference type="InterPro" id="IPR050469">
    <property type="entry name" value="Diguanylate_Cyclase"/>
</dbReference>
<dbReference type="NCBIfam" id="TIGR00254">
    <property type="entry name" value="GGDEF"/>
    <property type="match status" value="1"/>
</dbReference>
<dbReference type="InterPro" id="IPR029787">
    <property type="entry name" value="Nucleotide_cyclase"/>
</dbReference>
<dbReference type="SUPFAM" id="SSF55073">
    <property type="entry name" value="Nucleotide cyclase"/>
    <property type="match status" value="1"/>
</dbReference>
<dbReference type="GO" id="GO:1902201">
    <property type="term" value="P:negative regulation of bacterial-type flagellum-dependent cell motility"/>
    <property type="evidence" value="ECO:0007669"/>
    <property type="project" value="TreeGrafter"/>
</dbReference>
<evidence type="ECO:0000313" key="4">
    <source>
        <dbReference type="Proteomes" id="UP000322619"/>
    </source>
</evidence>
<feature type="transmembrane region" description="Helical" evidence="1">
    <location>
        <begin position="104"/>
        <end position="121"/>
    </location>
</feature>
<dbReference type="GO" id="GO:0043709">
    <property type="term" value="P:cell adhesion involved in single-species biofilm formation"/>
    <property type="evidence" value="ECO:0007669"/>
    <property type="project" value="TreeGrafter"/>
</dbReference>
<comment type="caution">
    <text evidence="3">The sequence shown here is derived from an EMBL/GenBank/DDBJ whole genome shotgun (WGS) entry which is preliminary data.</text>
</comment>
<dbReference type="Proteomes" id="UP000322619">
    <property type="component" value="Unassembled WGS sequence"/>
</dbReference>
<feature type="transmembrane region" description="Helical" evidence="1">
    <location>
        <begin position="151"/>
        <end position="170"/>
    </location>
</feature>
<reference evidence="3 4" key="1">
    <citation type="submission" date="2019-08" db="EMBL/GenBank/DDBJ databases">
        <title>Isolation and enrichment of carboxydotrophic bacteria from anaerobic sludge for the production of bio-based chemicals from syngas.</title>
        <authorList>
            <person name="Antares A.L."/>
            <person name="Moreira J."/>
            <person name="Diender M."/>
            <person name="Parshina S.N."/>
            <person name="Stams A.J.M."/>
            <person name="Alves M."/>
            <person name="Alves J.I."/>
            <person name="Sousa D.Z."/>
        </authorList>
    </citation>
    <scope>NUCLEOTIDE SEQUENCE [LARGE SCALE GENOMIC DNA]</scope>
    <source>
        <strain evidence="3 4">JM</strain>
    </source>
</reference>
<feature type="transmembrane region" description="Helical" evidence="1">
    <location>
        <begin position="128"/>
        <end position="145"/>
    </location>
</feature>
<keyword evidence="1" id="KW-0812">Transmembrane</keyword>
<keyword evidence="1" id="KW-0472">Membrane</keyword>
<feature type="domain" description="GGDEF" evidence="2">
    <location>
        <begin position="283"/>
        <end position="413"/>
    </location>
</feature>
<evidence type="ECO:0000256" key="1">
    <source>
        <dbReference type="SAM" id="Phobius"/>
    </source>
</evidence>
<dbReference type="Pfam" id="PF00990">
    <property type="entry name" value="GGDEF"/>
    <property type="match status" value="1"/>
</dbReference>
<proteinExistence type="predicted"/>
<gene>
    <name evidence="3" type="ORF">FXB42_10145</name>
</gene>
<organism evidence="3 4">
    <name type="scientific">Acetobacterium wieringae</name>
    <dbReference type="NCBI Taxonomy" id="52694"/>
    <lineage>
        <taxon>Bacteria</taxon>
        <taxon>Bacillati</taxon>
        <taxon>Bacillota</taxon>
        <taxon>Clostridia</taxon>
        <taxon>Eubacteriales</taxon>
        <taxon>Eubacteriaceae</taxon>
        <taxon>Acetobacterium</taxon>
    </lineage>
</organism>
<feature type="transmembrane region" description="Helical" evidence="1">
    <location>
        <begin position="177"/>
        <end position="193"/>
    </location>
</feature>
<dbReference type="GO" id="GO:0052621">
    <property type="term" value="F:diguanylate cyclase activity"/>
    <property type="evidence" value="ECO:0007669"/>
    <property type="project" value="TreeGrafter"/>
</dbReference>
<accession>A0A5D0WK35</accession>
<dbReference type="InterPro" id="IPR000160">
    <property type="entry name" value="GGDEF_dom"/>
</dbReference>
<feature type="transmembrane region" description="Helical" evidence="1">
    <location>
        <begin position="70"/>
        <end position="92"/>
    </location>
</feature>
<dbReference type="Gene3D" id="3.30.70.270">
    <property type="match status" value="1"/>
</dbReference>
<dbReference type="PROSITE" id="PS50887">
    <property type="entry name" value="GGDEF"/>
    <property type="match status" value="1"/>
</dbReference>
<name>A0A5D0WK35_9FIRM</name>
<dbReference type="GO" id="GO:0005886">
    <property type="term" value="C:plasma membrane"/>
    <property type="evidence" value="ECO:0007669"/>
    <property type="project" value="TreeGrafter"/>
</dbReference>
<protein>
    <submittedName>
        <fullName evidence="3">GGDEF domain-containing protein</fullName>
    </submittedName>
</protein>
<dbReference type="AlphaFoldDB" id="A0A5D0WK35"/>
<dbReference type="InterPro" id="IPR043128">
    <property type="entry name" value="Rev_trsase/Diguanyl_cyclase"/>
</dbReference>
<dbReference type="PANTHER" id="PTHR45138">
    <property type="entry name" value="REGULATORY COMPONENTS OF SENSORY TRANSDUCTION SYSTEM"/>
    <property type="match status" value="1"/>
</dbReference>
<evidence type="ECO:0000259" key="2">
    <source>
        <dbReference type="PROSITE" id="PS50887"/>
    </source>
</evidence>
<dbReference type="SMART" id="SM00267">
    <property type="entry name" value="GGDEF"/>
    <property type="match status" value="1"/>
</dbReference>
<dbReference type="PANTHER" id="PTHR45138:SF9">
    <property type="entry name" value="DIGUANYLATE CYCLASE DGCM-RELATED"/>
    <property type="match status" value="1"/>
</dbReference>
<dbReference type="EMBL" id="VSLA01000024">
    <property type="protein sequence ID" value="TYC84692.1"/>
    <property type="molecule type" value="Genomic_DNA"/>
</dbReference>
<dbReference type="FunFam" id="3.30.70.270:FF:000001">
    <property type="entry name" value="Diguanylate cyclase domain protein"/>
    <property type="match status" value="1"/>
</dbReference>
<dbReference type="CDD" id="cd01949">
    <property type="entry name" value="GGDEF"/>
    <property type="match status" value="1"/>
</dbReference>
<sequence>MLYRYFFFFPISCLFTLKNKPVKCYNMSHIIQIPKKGCIHNRFMVNPTRMLISIKEASILHLNKNWYTHIITYLWIAIGVSSSVTLLNLFFSSLAPQSFLLERFLFPLLLEVIILIVLKKLIRLNTTVTPYFIIVGCQAIVMILFMVHYPVFYVMLSLFLMPVLISIFFLDLKLIDFSFYLSLAVFVGMKLLFPPLSMMSVIEVTTFSAILVSAYFLSRELTKRFSVVYTDMVISVEKEKELLYRNIYMEKLTKMDLATNLYNHKTFHEYLDELVAQCRKQPFNLSLGLMDLDRFKGINDRQGHGNGDKVIATAAAIIRDNLEANDFAARYGGEEFAVIFTEKSPEACLEILERIRTDLETAVFDTMPDEVVTMSIGFTPFTPKMSKTDLFEAADASLYSAKKNGRNQIQCAS</sequence>
<evidence type="ECO:0000313" key="3">
    <source>
        <dbReference type="EMBL" id="TYC84692.1"/>
    </source>
</evidence>